<keyword evidence="2" id="KW-0548">Nucleotidyltransferase</keyword>
<dbReference type="EMBL" id="QGNW01000135">
    <property type="protein sequence ID" value="RVW92665.1"/>
    <property type="molecule type" value="Genomic_DNA"/>
</dbReference>
<dbReference type="FunFam" id="3.10.20.370:FF:000001">
    <property type="entry name" value="Retrovirus-related Pol polyprotein from transposon 17.6-like protein"/>
    <property type="match status" value="1"/>
</dbReference>
<sequence length="284" mass="32624">MPFHGTQGIVLGHIISKQGIEVTKQRRFIKDFSKLARPLCELLVKDAKLIWDNQCQQSFEELKLMLTTAPIVRAPNWQLPFEVMYDANDFAIGAVLGQREDGKPYVIYYASKTLNEVQRNCTTTEKELLVVVFALDKFRSYLVGSFIVVFTNHSALKYLLTKQDEKVRLIRWILLLQEFNLQIKDKKEVENVSNRGSSVIATKAMWRPLCFSEDSYEGIDFMGPFPMSFGYSYILVGVDYVSKWVEEIPCKCNDHRVVLKFLKENIFSRFGVPKAIISDGGTHS</sequence>
<proteinExistence type="predicted"/>
<keyword evidence="5" id="KW-0378">Hydrolase</keyword>
<dbReference type="SUPFAM" id="SSF53098">
    <property type="entry name" value="Ribonuclease H-like"/>
    <property type="match status" value="1"/>
</dbReference>
<dbReference type="Proteomes" id="UP000288805">
    <property type="component" value="Unassembled WGS sequence"/>
</dbReference>
<dbReference type="InterPro" id="IPR001584">
    <property type="entry name" value="Integrase_cat-core"/>
</dbReference>
<accession>A0A438I7G6</accession>
<dbReference type="GO" id="GO:0003676">
    <property type="term" value="F:nucleic acid binding"/>
    <property type="evidence" value="ECO:0007669"/>
    <property type="project" value="InterPro"/>
</dbReference>
<evidence type="ECO:0000256" key="5">
    <source>
        <dbReference type="ARBA" id="ARBA00022801"/>
    </source>
</evidence>
<dbReference type="Pfam" id="PF17917">
    <property type="entry name" value="RT_RNaseH"/>
    <property type="match status" value="1"/>
</dbReference>
<comment type="caution">
    <text evidence="8">The sequence shown here is derived from an EMBL/GenBank/DDBJ whole genome shotgun (WGS) entry which is preliminary data.</text>
</comment>
<dbReference type="GO" id="GO:0016787">
    <property type="term" value="F:hydrolase activity"/>
    <property type="evidence" value="ECO:0007669"/>
    <property type="project" value="UniProtKB-KW"/>
</dbReference>
<gene>
    <name evidence="8" type="primary">pol_2227</name>
    <name evidence="8" type="ORF">CK203_041580</name>
</gene>
<organism evidence="8 9">
    <name type="scientific">Vitis vinifera</name>
    <name type="common">Grape</name>
    <dbReference type="NCBI Taxonomy" id="29760"/>
    <lineage>
        <taxon>Eukaryota</taxon>
        <taxon>Viridiplantae</taxon>
        <taxon>Streptophyta</taxon>
        <taxon>Embryophyta</taxon>
        <taxon>Tracheophyta</taxon>
        <taxon>Spermatophyta</taxon>
        <taxon>Magnoliopsida</taxon>
        <taxon>eudicotyledons</taxon>
        <taxon>Gunneridae</taxon>
        <taxon>Pentapetalae</taxon>
        <taxon>rosids</taxon>
        <taxon>Vitales</taxon>
        <taxon>Vitaceae</taxon>
        <taxon>Viteae</taxon>
        <taxon>Vitis</taxon>
    </lineage>
</organism>
<dbReference type="PANTHER" id="PTHR37984">
    <property type="entry name" value="PROTEIN CBG26694"/>
    <property type="match status" value="1"/>
</dbReference>
<evidence type="ECO:0000256" key="4">
    <source>
        <dbReference type="ARBA" id="ARBA00022759"/>
    </source>
</evidence>
<dbReference type="InterPro" id="IPR041373">
    <property type="entry name" value="RT_RNaseH"/>
</dbReference>
<evidence type="ECO:0000256" key="6">
    <source>
        <dbReference type="ARBA" id="ARBA00022918"/>
    </source>
</evidence>
<dbReference type="GO" id="GO:0004519">
    <property type="term" value="F:endonuclease activity"/>
    <property type="evidence" value="ECO:0007669"/>
    <property type="project" value="UniProtKB-KW"/>
</dbReference>
<dbReference type="InterPro" id="IPR036397">
    <property type="entry name" value="RNaseH_sf"/>
</dbReference>
<dbReference type="AlphaFoldDB" id="A0A438I7G6"/>
<dbReference type="PROSITE" id="PS50994">
    <property type="entry name" value="INTEGRASE"/>
    <property type="match status" value="1"/>
</dbReference>
<dbReference type="CDD" id="cd09274">
    <property type="entry name" value="RNase_HI_RT_Ty3"/>
    <property type="match status" value="1"/>
</dbReference>
<dbReference type="GO" id="GO:0003964">
    <property type="term" value="F:RNA-directed DNA polymerase activity"/>
    <property type="evidence" value="ECO:0007669"/>
    <property type="project" value="UniProtKB-KW"/>
</dbReference>
<evidence type="ECO:0000256" key="2">
    <source>
        <dbReference type="ARBA" id="ARBA00022695"/>
    </source>
</evidence>
<dbReference type="InterPro" id="IPR012337">
    <property type="entry name" value="RNaseH-like_sf"/>
</dbReference>
<dbReference type="InterPro" id="IPR043128">
    <property type="entry name" value="Rev_trsase/Diguanyl_cyclase"/>
</dbReference>
<protein>
    <submittedName>
        <fullName evidence="8">Retrovirus-related Pol polyprotein from transposon 17.6</fullName>
    </submittedName>
</protein>
<name>A0A438I7G6_VITVI</name>
<dbReference type="PANTHER" id="PTHR37984:SF5">
    <property type="entry name" value="PROTEIN NYNRIN-LIKE"/>
    <property type="match status" value="1"/>
</dbReference>
<dbReference type="SUPFAM" id="SSF56672">
    <property type="entry name" value="DNA/RNA polymerases"/>
    <property type="match status" value="1"/>
</dbReference>
<keyword evidence="3" id="KW-0540">Nuclease</keyword>
<keyword evidence="4" id="KW-0255">Endonuclease</keyword>
<evidence type="ECO:0000259" key="7">
    <source>
        <dbReference type="PROSITE" id="PS50994"/>
    </source>
</evidence>
<keyword evidence="1" id="KW-0808">Transferase</keyword>
<dbReference type="InterPro" id="IPR050951">
    <property type="entry name" value="Retrovirus_Pol_polyprotein"/>
</dbReference>
<evidence type="ECO:0000313" key="9">
    <source>
        <dbReference type="Proteomes" id="UP000288805"/>
    </source>
</evidence>
<reference evidence="8 9" key="1">
    <citation type="journal article" date="2018" name="PLoS Genet.">
        <title>Population sequencing reveals clonal diversity and ancestral inbreeding in the grapevine cultivar Chardonnay.</title>
        <authorList>
            <person name="Roach M.J."/>
            <person name="Johnson D.L."/>
            <person name="Bohlmann J."/>
            <person name="van Vuuren H.J."/>
            <person name="Jones S.J."/>
            <person name="Pretorius I.S."/>
            <person name="Schmidt S.A."/>
            <person name="Borneman A.R."/>
        </authorList>
    </citation>
    <scope>NUCLEOTIDE SEQUENCE [LARGE SCALE GENOMIC DNA]</scope>
    <source>
        <strain evidence="9">cv. Chardonnay</strain>
        <tissue evidence="8">Leaf</tissue>
    </source>
</reference>
<dbReference type="Gene3D" id="3.30.70.270">
    <property type="match status" value="1"/>
</dbReference>
<dbReference type="GO" id="GO:0015074">
    <property type="term" value="P:DNA integration"/>
    <property type="evidence" value="ECO:0007669"/>
    <property type="project" value="InterPro"/>
</dbReference>
<evidence type="ECO:0000256" key="1">
    <source>
        <dbReference type="ARBA" id="ARBA00022679"/>
    </source>
</evidence>
<keyword evidence="6" id="KW-0695">RNA-directed DNA polymerase</keyword>
<dbReference type="Gene3D" id="3.30.420.10">
    <property type="entry name" value="Ribonuclease H-like superfamily/Ribonuclease H"/>
    <property type="match status" value="1"/>
</dbReference>
<evidence type="ECO:0000256" key="3">
    <source>
        <dbReference type="ARBA" id="ARBA00022722"/>
    </source>
</evidence>
<feature type="domain" description="Integrase catalytic" evidence="7">
    <location>
        <begin position="204"/>
        <end position="284"/>
    </location>
</feature>
<evidence type="ECO:0000313" key="8">
    <source>
        <dbReference type="EMBL" id="RVW92665.1"/>
    </source>
</evidence>
<dbReference type="InterPro" id="IPR043502">
    <property type="entry name" value="DNA/RNA_pol_sf"/>
</dbReference>